<accession>A0ABQ5GCR2</accession>
<protein>
    <submittedName>
        <fullName evidence="4">Reverse transcriptase domain-containing protein</fullName>
    </submittedName>
</protein>
<evidence type="ECO:0000256" key="2">
    <source>
        <dbReference type="SAM" id="Phobius"/>
    </source>
</evidence>
<proteinExistence type="predicted"/>
<feature type="domain" description="Tf2-1-like SH3-like" evidence="3">
    <location>
        <begin position="778"/>
        <end position="843"/>
    </location>
</feature>
<keyword evidence="4" id="KW-0548">Nucleotidyltransferase</keyword>
<dbReference type="SUPFAM" id="SSF56672">
    <property type="entry name" value="DNA/RNA polymerases"/>
    <property type="match status" value="1"/>
</dbReference>
<evidence type="ECO:0000313" key="4">
    <source>
        <dbReference type="EMBL" id="GJT72667.1"/>
    </source>
</evidence>
<dbReference type="GO" id="GO:0003964">
    <property type="term" value="F:RNA-directed DNA polymerase activity"/>
    <property type="evidence" value="ECO:0007669"/>
    <property type="project" value="UniProtKB-KW"/>
</dbReference>
<feature type="region of interest" description="Disordered" evidence="1">
    <location>
        <begin position="433"/>
        <end position="453"/>
    </location>
</feature>
<keyword evidence="2" id="KW-1133">Transmembrane helix</keyword>
<feature type="transmembrane region" description="Helical" evidence="2">
    <location>
        <begin position="243"/>
        <end position="262"/>
    </location>
</feature>
<reference evidence="4" key="1">
    <citation type="journal article" date="2022" name="Int. J. Mol. Sci.">
        <title>Draft Genome of Tanacetum Coccineum: Genomic Comparison of Closely Related Tanacetum-Family Plants.</title>
        <authorList>
            <person name="Yamashiro T."/>
            <person name="Shiraishi A."/>
            <person name="Nakayama K."/>
            <person name="Satake H."/>
        </authorList>
    </citation>
    <scope>NUCLEOTIDE SEQUENCE</scope>
</reference>
<reference evidence="4" key="2">
    <citation type="submission" date="2022-01" db="EMBL/GenBank/DDBJ databases">
        <authorList>
            <person name="Yamashiro T."/>
            <person name="Shiraishi A."/>
            <person name="Satake H."/>
            <person name="Nakayama K."/>
        </authorList>
    </citation>
    <scope>NUCLEOTIDE SEQUENCE</scope>
</reference>
<dbReference type="Gene3D" id="3.10.10.10">
    <property type="entry name" value="HIV Type 1 Reverse Transcriptase, subunit A, domain 1"/>
    <property type="match status" value="1"/>
</dbReference>
<dbReference type="InterPro" id="IPR043502">
    <property type="entry name" value="DNA/RNA_pol_sf"/>
</dbReference>
<name>A0ABQ5GCR2_9ASTR</name>
<keyword evidence="4" id="KW-0695">RNA-directed DNA polymerase</keyword>
<keyword evidence="2" id="KW-0812">Transmembrane</keyword>
<evidence type="ECO:0000259" key="3">
    <source>
        <dbReference type="Pfam" id="PF24626"/>
    </source>
</evidence>
<sequence>MDSKPTNELGPTNQSSNTNDLFKWIWRFRCQSNDLWEKVIKSLYVINGGINDDRALSHSTWGAILSSVKRLKQHCIDLLDLCARKIRNGALTSFWNDSWSGNIPLKTLFPGIYMLDSDKGSTVSHRLNIRDWSFILRRLPRGGEESSQFNALISFIRDVVLSDQKDTWEWSLNTSIGFTVTSVRTLIDANTLVVDSNATRWGEFGKGKALTLTRLCALFVVKMLKPLIIFSSLARWLRIYGRYWLVGGVLTFLFVLIFLDWSSWLDSLHLSSKVKLFLEGVEGTLLWTIWNFRNRLHPVISVTHFLSRILVDFHSLKHPNVTIPLLPDFGVLQMVPEPRIMPPRRFKKKSVRKIVEKRVAKAIEKYEKTRADSNNTGGSGSTNTRGTVYLRCMEGGKIMLKITKNCKSVQLTSSWTVSSKVPEMPKIWSHGEGLEKGHFKDKCPKAGNQQNDRARRRAYVVVENPQQNPNVVTGASPIVRSPNRLAPSRNVLELSNSLKNFQEKGFIRPSHSPWGAPVLFVKKKDGKKGPKPRRVRAMSITIHSGLKTKILEAQSEASKDLKAPTEWLRGLETHFEQRDDGEIYFFDRIWILSIGVGCGRKLNHDESFILSRYFSNIRTEKLGKDYTNEIVARHGVPVSIILDRDGRFTSHLCQAFQEELGTRLDMKHVGRVAYRLKLPQELSCVHDTFHVSNLKKCLAEPDVQVPLDEIEIDENLQFVKEPIKIVERDVKKLKRRRIPLVKVRWNSRQGAEYTWEREDQFQKKYPNLFSEPVLSSIGDKVMLKVSPWKGVIRFGKRGRLNPRYVGPFKVLEKVGEVAYKLELPEELSRVHNTFHVSNLKKCHADEPLVVPLDGLHLDDKLHFVEKPVEIMDREVKRLKRSRILLVKVRWNSKRGPEFTWEREDQFRKKYPHLFAKTAPSSSAAS</sequence>
<evidence type="ECO:0000313" key="5">
    <source>
        <dbReference type="Proteomes" id="UP001151760"/>
    </source>
</evidence>
<dbReference type="Pfam" id="PF24626">
    <property type="entry name" value="SH3_Tf2-1"/>
    <property type="match status" value="2"/>
</dbReference>
<dbReference type="PANTHER" id="PTHR46148:SF59">
    <property type="entry name" value="NUCLEOTIDYLTRANSFERASE, RIBONUCLEASE H"/>
    <property type="match status" value="1"/>
</dbReference>
<evidence type="ECO:0000256" key="1">
    <source>
        <dbReference type="SAM" id="MobiDB-lite"/>
    </source>
</evidence>
<dbReference type="EMBL" id="BQNB010018280">
    <property type="protein sequence ID" value="GJT72667.1"/>
    <property type="molecule type" value="Genomic_DNA"/>
</dbReference>
<dbReference type="Proteomes" id="UP001151760">
    <property type="component" value="Unassembled WGS sequence"/>
</dbReference>
<feature type="compositionally biased region" description="Basic and acidic residues" evidence="1">
    <location>
        <begin position="433"/>
        <end position="444"/>
    </location>
</feature>
<dbReference type="InterPro" id="IPR056924">
    <property type="entry name" value="SH3_Tf2-1"/>
</dbReference>
<gene>
    <name evidence="4" type="ORF">Tco_1031953</name>
</gene>
<feature type="domain" description="Tf2-1-like SH3-like" evidence="3">
    <location>
        <begin position="667"/>
        <end position="697"/>
    </location>
</feature>
<dbReference type="PANTHER" id="PTHR46148">
    <property type="entry name" value="CHROMO DOMAIN-CONTAINING PROTEIN"/>
    <property type="match status" value="1"/>
</dbReference>
<keyword evidence="5" id="KW-1185">Reference proteome</keyword>
<comment type="caution">
    <text evidence="4">The sequence shown here is derived from an EMBL/GenBank/DDBJ whole genome shotgun (WGS) entry which is preliminary data.</text>
</comment>
<keyword evidence="2" id="KW-0472">Membrane</keyword>
<organism evidence="4 5">
    <name type="scientific">Tanacetum coccineum</name>
    <dbReference type="NCBI Taxonomy" id="301880"/>
    <lineage>
        <taxon>Eukaryota</taxon>
        <taxon>Viridiplantae</taxon>
        <taxon>Streptophyta</taxon>
        <taxon>Embryophyta</taxon>
        <taxon>Tracheophyta</taxon>
        <taxon>Spermatophyta</taxon>
        <taxon>Magnoliopsida</taxon>
        <taxon>eudicotyledons</taxon>
        <taxon>Gunneridae</taxon>
        <taxon>Pentapetalae</taxon>
        <taxon>asterids</taxon>
        <taxon>campanulids</taxon>
        <taxon>Asterales</taxon>
        <taxon>Asteraceae</taxon>
        <taxon>Asteroideae</taxon>
        <taxon>Anthemideae</taxon>
        <taxon>Anthemidinae</taxon>
        <taxon>Tanacetum</taxon>
    </lineage>
</organism>
<keyword evidence="4" id="KW-0808">Transferase</keyword>